<feature type="chain" id="PRO_5039142734" evidence="3">
    <location>
        <begin position="24"/>
        <end position="279"/>
    </location>
</feature>
<dbReference type="PANTHER" id="PTHR37981:SF1">
    <property type="entry name" value="SGNH HYDROLASE-TYPE ESTERASE DOMAIN-CONTAINING PROTEIN"/>
    <property type="match status" value="1"/>
</dbReference>
<gene>
    <name evidence="5" type="ORF">RS82_01250</name>
</gene>
<dbReference type="InterPro" id="IPR013830">
    <property type="entry name" value="SGNH_hydro"/>
</dbReference>
<feature type="active site" evidence="1">
    <location>
        <position position="260"/>
    </location>
</feature>
<evidence type="ECO:0000256" key="1">
    <source>
        <dbReference type="PIRSR" id="PIRSR637460-1"/>
    </source>
</evidence>
<feature type="domain" description="SGNH hydrolase-type esterase" evidence="4">
    <location>
        <begin position="39"/>
        <end position="267"/>
    </location>
</feature>
<feature type="active site" description="Nucleophile" evidence="1">
    <location>
        <position position="43"/>
    </location>
</feature>
<dbReference type="RefSeq" id="WP_045297674.1">
    <property type="nucleotide sequence ID" value="NZ_JYJA01000029.1"/>
</dbReference>
<organism evidence="5 6">
    <name type="scientific">Microbacterium trichothecenolyticum</name>
    <name type="common">Aureobacterium trichothecenolyticum</name>
    <dbReference type="NCBI Taxonomy" id="69370"/>
    <lineage>
        <taxon>Bacteria</taxon>
        <taxon>Bacillati</taxon>
        <taxon>Actinomycetota</taxon>
        <taxon>Actinomycetes</taxon>
        <taxon>Micrococcales</taxon>
        <taxon>Microbacteriaceae</taxon>
        <taxon>Microbacterium</taxon>
    </lineage>
</organism>
<protein>
    <submittedName>
        <fullName evidence="5">Lipase 1</fullName>
        <ecNumber evidence="5">3.1.1.3</ecNumber>
    </submittedName>
</protein>
<keyword evidence="2" id="KW-1015">Disulfide bond</keyword>
<evidence type="ECO:0000259" key="4">
    <source>
        <dbReference type="Pfam" id="PF13472"/>
    </source>
</evidence>
<sequence length="279" mass="27263">MKRRILAALAAVALGAVVLVAGAAGPVTASPLLVAKHVALGDSIAAGQGGGVPLDACARTDGGYAAQLDQAPKFNLLRNAGCSGATIADTMGQLSQVNRGTNVVTLTVGANDLDLDQVYAACAAAAAGGDPAPCLAAIQIAVGSAPGIVTPLSSLIASVAQRSPNATIVVTGYPHLLAAPPGAPQFAQLAAFVAAVNGATDALNAAIQGAVGAAAAGGANVRYADVVEAFAGHGVQLVPGVPSDPWFGIDPVGDPAGYLHPTYAGYTAYTEVILGELGR</sequence>
<dbReference type="EC" id="3.1.1.3" evidence="5"/>
<feature type="disulfide bond" evidence="2">
    <location>
        <begin position="122"/>
        <end position="134"/>
    </location>
</feature>
<dbReference type="Gene3D" id="3.40.50.1110">
    <property type="entry name" value="SGNH hydrolase"/>
    <property type="match status" value="1"/>
</dbReference>
<dbReference type="Proteomes" id="UP000034098">
    <property type="component" value="Unassembled WGS sequence"/>
</dbReference>
<dbReference type="SUPFAM" id="SSF52266">
    <property type="entry name" value="SGNH hydrolase"/>
    <property type="match status" value="1"/>
</dbReference>
<dbReference type="PANTHER" id="PTHR37981">
    <property type="entry name" value="LIPASE 2"/>
    <property type="match status" value="1"/>
</dbReference>
<dbReference type="OrthoDB" id="5503950at2"/>
<dbReference type="PATRIC" id="fig|69370.6.peg.1283"/>
<dbReference type="AlphaFoldDB" id="A0A0M2HBK3"/>
<comment type="caution">
    <text evidence="5">The sequence shown here is derived from an EMBL/GenBank/DDBJ whole genome shotgun (WGS) entry which is preliminary data.</text>
</comment>
<dbReference type="InterPro" id="IPR037460">
    <property type="entry name" value="SEST-like"/>
</dbReference>
<dbReference type="EMBL" id="JYJA01000029">
    <property type="protein sequence ID" value="KJL43874.1"/>
    <property type="molecule type" value="Genomic_DNA"/>
</dbReference>
<evidence type="ECO:0000313" key="6">
    <source>
        <dbReference type="Proteomes" id="UP000034098"/>
    </source>
</evidence>
<reference evidence="5 6" key="1">
    <citation type="submission" date="2015-02" db="EMBL/GenBank/DDBJ databases">
        <title>Draft genome sequences of ten Microbacterium spp. with emphasis on heavy metal contaminated environments.</title>
        <authorList>
            <person name="Corretto E."/>
        </authorList>
    </citation>
    <scope>NUCLEOTIDE SEQUENCE [LARGE SCALE GENOMIC DNA]</scope>
    <source>
        <strain evidence="5 6">DSM 8608</strain>
    </source>
</reference>
<keyword evidence="5" id="KW-0378">Hydrolase</keyword>
<keyword evidence="6" id="KW-1185">Reference proteome</keyword>
<evidence type="ECO:0000256" key="2">
    <source>
        <dbReference type="PIRSR" id="PIRSR637460-2"/>
    </source>
</evidence>
<accession>A0A0M2HBK3</accession>
<name>A0A0M2HBK3_MICTR</name>
<feature type="disulfide bond" evidence="2">
    <location>
        <begin position="57"/>
        <end position="82"/>
    </location>
</feature>
<dbReference type="GO" id="GO:0006629">
    <property type="term" value="P:lipid metabolic process"/>
    <property type="evidence" value="ECO:0007669"/>
    <property type="project" value="TreeGrafter"/>
</dbReference>
<dbReference type="GO" id="GO:0004806">
    <property type="term" value="F:triacylglycerol lipase activity"/>
    <property type="evidence" value="ECO:0007669"/>
    <property type="project" value="UniProtKB-EC"/>
</dbReference>
<feature type="signal peptide" evidence="3">
    <location>
        <begin position="1"/>
        <end position="23"/>
    </location>
</feature>
<dbReference type="InterPro" id="IPR036514">
    <property type="entry name" value="SGNH_hydro_sf"/>
</dbReference>
<proteinExistence type="predicted"/>
<dbReference type="Pfam" id="PF13472">
    <property type="entry name" value="Lipase_GDSL_2"/>
    <property type="match status" value="1"/>
</dbReference>
<evidence type="ECO:0000256" key="3">
    <source>
        <dbReference type="SAM" id="SignalP"/>
    </source>
</evidence>
<evidence type="ECO:0000313" key="5">
    <source>
        <dbReference type="EMBL" id="KJL43874.1"/>
    </source>
</evidence>
<keyword evidence="3" id="KW-0732">Signal</keyword>